<dbReference type="OrthoDB" id="9978449at2"/>
<protein>
    <submittedName>
        <fullName evidence="2">Uncharacterized protein</fullName>
    </submittedName>
</protein>
<feature type="region of interest" description="Disordered" evidence="1">
    <location>
        <begin position="1"/>
        <end position="26"/>
    </location>
</feature>
<evidence type="ECO:0000313" key="2">
    <source>
        <dbReference type="EMBL" id="TXK52363.1"/>
    </source>
</evidence>
<dbReference type="Proteomes" id="UP000321926">
    <property type="component" value="Unassembled WGS sequence"/>
</dbReference>
<sequence length="76" mass="8571">MKASDYQALHKKPTRAAPQTKSKSGKELLDLTSSEVSNMIDGFLLKVPQYLEYGDNTIVCHHKGYEVTISFKIKKL</sequence>
<reference evidence="2 3" key="1">
    <citation type="submission" date="2019-08" db="EMBL/GenBank/DDBJ databases">
        <authorList>
            <person name="Shi S."/>
        </authorList>
    </citation>
    <scope>NUCLEOTIDE SEQUENCE [LARGE SCALE GENOMIC DNA]</scope>
    <source>
        <strain evidence="2 3">GY10130</strain>
    </source>
</reference>
<dbReference type="AlphaFoldDB" id="A0A5C8KFN3"/>
<dbReference type="EMBL" id="VRTY01000003">
    <property type="protein sequence ID" value="TXK52363.1"/>
    <property type="molecule type" value="Genomic_DNA"/>
</dbReference>
<keyword evidence="3" id="KW-1185">Reference proteome</keyword>
<dbReference type="RefSeq" id="WP_147919935.1">
    <property type="nucleotide sequence ID" value="NZ_VRTY01000003.1"/>
</dbReference>
<organism evidence="2 3">
    <name type="scientific">Pontibacter qinzhouensis</name>
    <dbReference type="NCBI Taxonomy" id="2603253"/>
    <lineage>
        <taxon>Bacteria</taxon>
        <taxon>Pseudomonadati</taxon>
        <taxon>Bacteroidota</taxon>
        <taxon>Cytophagia</taxon>
        <taxon>Cytophagales</taxon>
        <taxon>Hymenobacteraceae</taxon>
        <taxon>Pontibacter</taxon>
    </lineage>
</organism>
<accession>A0A5C8KFN3</accession>
<comment type="caution">
    <text evidence="2">The sequence shown here is derived from an EMBL/GenBank/DDBJ whole genome shotgun (WGS) entry which is preliminary data.</text>
</comment>
<evidence type="ECO:0000313" key="3">
    <source>
        <dbReference type="Proteomes" id="UP000321926"/>
    </source>
</evidence>
<evidence type="ECO:0000256" key="1">
    <source>
        <dbReference type="SAM" id="MobiDB-lite"/>
    </source>
</evidence>
<gene>
    <name evidence="2" type="ORF">FVR03_01215</name>
</gene>
<name>A0A5C8KFN3_9BACT</name>
<proteinExistence type="predicted"/>